<feature type="non-terminal residue" evidence="4">
    <location>
        <position position="334"/>
    </location>
</feature>
<evidence type="ECO:0000256" key="1">
    <source>
        <dbReference type="ARBA" id="ARBA00022679"/>
    </source>
</evidence>
<dbReference type="OrthoDB" id="10062280at2759"/>
<name>A0A087UFM5_STEMI</name>
<protein>
    <submittedName>
        <fullName evidence="4">Fucose-1-phosphate guanylyltransferase</fullName>
    </submittedName>
</protein>
<feature type="domain" description="GDP-fucose pyrophosphorylase" evidence="3">
    <location>
        <begin position="3"/>
        <end position="263"/>
    </location>
</feature>
<keyword evidence="5" id="KW-1185">Reference proteome</keyword>
<evidence type="ECO:0000313" key="5">
    <source>
        <dbReference type="Proteomes" id="UP000054359"/>
    </source>
</evidence>
<proteinExistence type="predicted"/>
<dbReference type="Proteomes" id="UP000054359">
    <property type="component" value="Unassembled WGS sequence"/>
</dbReference>
<keyword evidence="4" id="KW-0548">Nucleotidyltransferase</keyword>
<dbReference type="OMA" id="CDINIAV"/>
<gene>
    <name evidence="4" type="ORF">X975_18670</name>
</gene>
<dbReference type="GO" id="GO:0016779">
    <property type="term" value="F:nucleotidyltransferase activity"/>
    <property type="evidence" value="ECO:0007669"/>
    <property type="project" value="UniProtKB-KW"/>
</dbReference>
<dbReference type="GO" id="GO:0042350">
    <property type="term" value="P:GDP-L-fucose biosynthetic process"/>
    <property type="evidence" value="ECO:0007669"/>
    <property type="project" value="UniProtKB-ARBA"/>
</dbReference>
<sequence length="334" mass="38012">MQDVIFSDSAFFFDSSVISKLLNFYKSHKPLKCELSSYGDFLQPLGLAASPSYIVEKITSEDLASTRSALYRTLYGLKLSILVLKNSNFHHLGTMKEYIDSLSCKNKFSEMFPISRFSVSAVSVNNIVPLYIEGTVMHSIIHPLSLVPESAVIECCDINIAVDIGQNCIISNVQLHGVFVQRLSFQIPENTLMHTVSVMGGYVCIACAISDDIKKTFKWKDYIEIKIFGKKLKQFIRPDDSIFSSDCSKPALWNAKLFPLCKTADEAFKKTLEIIVRIKEEEMFNLCFMPDDKVLKWVSMSDVLSLKDTENVLKYQKELYEKIMLKKKSVDQFM</sequence>
<keyword evidence="2" id="KW-0547">Nucleotide-binding</keyword>
<dbReference type="STRING" id="407821.A0A087UFM5"/>
<dbReference type="GO" id="GO:0000166">
    <property type="term" value="F:nucleotide binding"/>
    <property type="evidence" value="ECO:0007669"/>
    <property type="project" value="UniProtKB-KW"/>
</dbReference>
<evidence type="ECO:0000256" key="2">
    <source>
        <dbReference type="ARBA" id="ARBA00022741"/>
    </source>
</evidence>
<dbReference type="PANTHER" id="PTHR15045">
    <property type="entry name" value="FUCOSE-1-PHOSPHATE GUANYLYLTRANSFERASE"/>
    <property type="match status" value="1"/>
</dbReference>
<accession>A0A087UFM5</accession>
<organism evidence="4 5">
    <name type="scientific">Stegodyphus mimosarum</name>
    <name type="common">African social velvet spider</name>
    <dbReference type="NCBI Taxonomy" id="407821"/>
    <lineage>
        <taxon>Eukaryota</taxon>
        <taxon>Metazoa</taxon>
        <taxon>Ecdysozoa</taxon>
        <taxon>Arthropoda</taxon>
        <taxon>Chelicerata</taxon>
        <taxon>Arachnida</taxon>
        <taxon>Araneae</taxon>
        <taxon>Araneomorphae</taxon>
        <taxon>Entelegynae</taxon>
        <taxon>Eresoidea</taxon>
        <taxon>Eresidae</taxon>
        <taxon>Stegodyphus</taxon>
    </lineage>
</organism>
<dbReference type="InterPro" id="IPR012887">
    <property type="entry name" value="GDP_fucose_pyrophosphorylase"/>
</dbReference>
<keyword evidence="1 4" id="KW-0808">Transferase</keyword>
<dbReference type="PANTHER" id="PTHR15045:SF1">
    <property type="entry name" value="FUCOSE-1-PHOSPHATE GUANYLYLTRANSFERASE"/>
    <property type="match status" value="1"/>
</dbReference>
<evidence type="ECO:0000313" key="4">
    <source>
        <dbReference type="EMBL" id="KFM76164.1"/>
    </source>
</evidence>
<reference evidence="4 5" key="1">
    <citation type="submission" date="2013-11" db="EMBL/GenBank/DDBJ databases">
        <title>Genome sequencing of Stegodyphus mimosarum.</title>
        <authorList>
            <person name="Bechsgaard J."/>
        </authorList>
    </citation>
    <scope>NUCLEOTIDE SEQUENCE [LARGE SCALE GENOMIC DNA]</scope>
</reference>
<dbReference type="EMBL" id="KK119611">
    <property type="protein sequence ID" value="KFM76164.1"/>
    <property type="molecule type" value="Genomic_DNA"/>
</dbReference>
<evidence type="ECO:0000259" key="3">
    <source>
        <dbReference type="Pfam" id="PF07959"/>
    </source>
</evidence>
<dbReference type="AlphaFoldDB" id="A0A087UFM5"/>
<dbReference type="Pfam" id="PF07959">
    <property type="entry name" value="Fucose_pyrophosphorylase"/>
    <property type="match status" value="1"/>
</dbReference>